<comment type="caution">
    <text evidence="3">The sequence shown here is derived from an EMBL/GenBank/DDBJ whole genome shotgun (WGS) entry which is preliminary data.</text>
</comment>
<dbReference type="InterPro" id="IPR029058">
    <property type="entry name" value="AB_hydrolase_fold"/>
</dbReference>
<proteinExistence type="predicted"/>
<dbReference type="GO" id="GO:0016787">
    <property type="term" value="F:hydrolase activity"/>
    <property type="evidence" value="ECO:0007669"/>
    <property type="project" value="UniProtKB-KW"/>
</dbReference>
<name>A0A931BB18_9ACTN</name>
<dbReference type="PRINTS" id="PR00111">
    <property type="entry name" value="ABHYDROLASE"/>
</dbReference>
<dbReference type="PANTHER" id="PTHR43329">
    <property type="entry name" value="EPOXIDE HYDROLASE"/>
    <property type="match status" value="1"/>
</dbReference>
<dbReference type="RefSeq" id="WP_196197129.1">
    <property type="nucleotide sequence ID" value="NZ_JADPRT010000014.1"/>
</dbReference>
<dbReference type="AlphaFoldDB" id="A0A931BB18"/>
<evidence type="ECO:0000313" key="4">
    <source>
        <dbReference type="Proteomes" id="UP000657385"/>
    </source>
</evidence>
<dbReference type="Gene3D" id="3.40.50.1820">
    <property type="entry name" value="alpha/beta hydrolase"/>
    <property type="match status" value="1"/>
</dbReference>
<keyword evidence="4" id="KW-1185">Reference proteome</keyword>
<protein>
    <submittedName>
        <fullName evidence="3">Alpha/beta hydrolase</fullName>
    </submittedName>
</protein>
<evidence type="ECO:0000259" key="2">
    <source>
        <dbReference type="Pfam" id="PF00561"/>
    </source>
</evidence>
<dbReference type="Pfam" id="PF00561">
    <property type="entry name" value="Abhydrolase_1"/>
    <property type="match status" value="1"/>
</dbReference>
<organism evidence="3 4">
    <name type="scientific">Streptacidiphilus fuscans</name>
    <dbReference type="NCBI Taxonomy" id="2789292"/>
    <lineage>
        <taxon>Bacteria</taxon>
        <taxon>Bacillati</taxon>
        <taxon>Actinomycetota</taxon>
        <taxon>Actinomycetes</taxon>
        <taxon>Kitasatosporales</taxon>
        <taxon>Streptomycetaceae</taxon>
        <taxon>Streptacidiphilus</taxon>
    </lineage>
</organism>
<dbReference type="PRINTS" id="PR00412">
    <property type="entry name" value="EPOXHYDRLASE"/>
</dbReference>
<dbReference type="InterPro" id="IPR000073">
    <property type="entry name" value="AB_hydrolase_1"/>
</dbReference>
<dbReference type="SUPFAM" id="SSF53474">
    <property type="entry name" value="alpha/beta-Hydrolases"/>
    <property type="match status" value="1"/>
</dbReference>
<gene>
    <name evidence="3" type="ORF">I2501_28405</name>
</gene>
<accession>A0A931BB18</accession>
<keyword evidence="1 3" id="KW-0378">Hydrolase</keyword>
<dbReference type="EMBL" id="JADPRT010000014">
    <property type="protein sequence ID" value="MBF9071952.1"/>
    <property type="molecule type" value="Genomic_DNA"/>
</dbReference>
<reference evidence="3" key="1">
    <citation type="submission" date="2020-11" db="EMBL/GenBank/DDBJ databases">
        <title>Isolation and identification of active actinomycetes.</title>
        <authorList>
            <person name="Yu B."/>
        </authorList>
    </citation>
    <scope>NUCLEOTIDE SEQUENCE</scope>
    <source>
        <strain evidence="3">NEAU-YB345</strain>
    </source>
</reference>
<evidence type="ECO:0000256" key="1">
    <source>
        <dbReference type="ARBA" id="ARBA00022801"/>
    </source>
</evidence>
<dbReference type="InterPro" id="IPR000639">
    <property type="entry name" value="Epox_hydrolase-like"/>
</dbReference>
<feature type="domain" description="AB hydrolase-1" evidence="2">
    <location>
        <begin position="42"/>
        <end position="301"/>
    </location>
</feature>
<dbReference type="Proteomes" id="UP000657385">
    <property type="component" value="Unassembled WGS sequence"/>
</dbReference>
<evidence type="ECO:0000313" key="3">
    <source>
        <dbReference type="EMBL" id="MBF9071952.1"/>
    </source>
</evidence>
<sequence>MATDSSALAAWEKLAVRQIATNGIELRVFDTAETHRTAADRPPVVLCHGFPELAFSWRHQVGALADAGHRVIVPDMRGYGGSSRPADPAAYDMVTLCADLTGLLDALGLADAVFVGHDWGAAVVWHLALLHPERVRAVAGLSVPPAPRAPVAPLSILRSRMGDDFYINWFQTAEPETALRADVRRTLLSRRAPTAAWAARDEPAEPRPDWFDEDELEVYIRTFEETGFTGGLNYYRNIDRNWRLMESLDGRTVDQPSFFAIGSRDPVAKFSATEGLDRVLTDQRGQLVLDGAGHWIQQERPEEVNAALLGFLGAL</sequence>